<evidence type="ECO:0008006" key="3">
    <source>
        <dbReference type="Google" id="ProtNLM"/>
    </source>
</evidence>
<dbReference type="AlphaFoldDB" id="X0TLP8"/>
<reference evidence="2" key="1">
    <citation type="journal article" date="2014" name="Front. Microbiol.">
        <title>High frequency of phylogenetically diverse reductive dehalogenase-homologous genes in deep subseafloor sedimentary metagenomes.</title>
        <authorList>
            <person name="Kawai M."/>
            <person name="Futagami T."/>
            <person name="Toyoda A."/>
            <person name="Takaki Y."/>
            <person name="Nishi S."/>
            <person name="Hori S."/>
            <person name="Arai W."/>
            <person name="Tsubouchi T."/>
            <person name="Morono Y."/>
            <person name="Uchiyama I."/>
            <person name="Ito T."/>
            <person name="Fujiyama A."/>
            <person name="Inagaki F."/>
            <person name="Takami H."/>
        </authorList>
    </citation>
    <scope>NUCLEOTIDE SEQUENCE</scope>
    <source>
        <strain evidence="2">Expedition CK06-06</strain>
    </source>
</reference>
<accession>X0TLP8</accession>
<protein>
    <recommendedName>
        <fullName evidence="3">BREX system P-loop protein BrxC</fullName>
    </recommendedName>
</protein>
<gene>
    <name evidence="2" type="ORF">S01H1_08510</name>
</gene>
<sequence>STAESNLELVLNTIYKQARVFQGGGNEIEDGSLSEKVETAANASLARIFGEFNKADDARWDQVLKKARGGDVNALEAVDYKGEVAKHPVCSAILGYVGSGRRGRDVRGEFAADPYGWPQEAIDACLVLLTLTEHFQATQNEKPVLARQLDHTKIGPASFRVESRPLSVAEKMELRKLFPTVGIRCEPNEEALAAGRFLQELQSRAADAGGEPPLPARPDTRHLDDLAQQSGNEQLASLLAAEDRLTEEAQAWERAAELARSRMPRWKDLGLLLDHAGSLPVADEVSPQVEAIKEQRALLGEPDPVPPLCDRLTQGLRGALQEAQQAYERTHVDQTGRLAGSEVWQELPNEDRGRILRQQGLGDVPEIKVGTEQEVLGILQKRPLSSWRDQCDALPTRFDNARIEAAKRLEPKATSMKLPPATLKTKEDVNLWWEGARAEIVEKLKKGPVIIG</sequence>
<feature type="non-terminal residue" evidence="2">
    <location>
        <position position="1"/>
    </location>
</feature>
<proteinExistence type="predicted"/>
<dbReference type="EMBL" id="BARS01004362">
    <property type="protein sequence ID" value="GAF77000.1"/>
    <property type="molecule type" value="Genomic_DNA"/>
</dbReference>
<comment type="caution">
    <text evidence="2">The sequence shown here is derived from an EMBL/GenBank/DDBJ whole genome shotgun (WGS) entry which is preliminary data.</text>
</comment>
<feature type="coiled-coil region" evidence="1">
    <location>
        <begin position="235"/>
        <end position="262"/>
    </location>
</feature>
<keyword evidence="1" id="KW-0175">Coiled coil</keyword>
<name>X0TLP8_9ZZZZ</name>
<evidence type="ECO:0000256" key="1">
    <source>
        <dbReference type="SAM" id="Coils"/>
    </source>
</evidence>
<organism evidence="2">
    <name type="scientific">marine sediment metagenome</name>
    <dbReference type="NCBI Taxonomy" id="412755"/>
    <lineage>
        <taxon>unclassified sequences</taxon>
        <taxon>metagenomes</taxon>
        <taxon>ecological metagenomes</taxon>
    </lineage>
</organism>
<evidence type="ECO:0000313" key="2">
    <source>
        <dbReference type="EMBL" id="GAF77000.1"/>
    </source>
</evidence>